<proteinExistence type="predicted"/>
<dbReference type="Pfam" id="PF12836">
    <property type="entry name" value="HHH_3"/>
    <property type="match status" value="1"/>
</dbReference>
<sequence length="48" mass="5552">MIYIPYTLSKAIVAYRERKGVITSFEELTEIQGFPADKIDLIKLYLSL</sequence>
<dbReference type="InterPro" id="IPR010994">
    <property type="entry name" value="RuvA_2-like"/>
</dbReference>
<dbReference type="SUPFAM" id="SSF47781">
    <property type="entry name" value="RuvA domain 2-like"/>
    <property type="match status" value="1"/>
</dbReference>
<comment type="caution">
    <text evidence="1">The sequence shown here is derived from an EMBL/GenBank/DDBJ whole genome shotgun (WGS) entry which is preliminary data.</text>
</comment>
<protein>
    <submittedName>
        <fullName evidence="1">Helix-hairpin-helix domain-containing protein</fullName>
    </submittedName>
</protein>
<organism evidence="1 2">
    <name type="scientific">Sediminicola arcticus</name>
    <dbReference type="NCBI Taxonomy" id="1574308"/>
    <lineage>
        <taxon>Bacteria</taxon>
        <taxon>Pseudomonadati</taxon>
        <taxon>Bacteroidota</taxon>
        <taxon>Flavobacteriia</taxon>
        <taxon>Flavobacteriales</taxon>
        <taxon>Flavobacteriaceae</taxon>
        <taxon>Sediminicola</taxon>
    </lineage>
</organism>
<evidence type="ECO:0000313" key="1">
    <source>
        <dbReference type="EMBL" id="MET6991871.1"/>
    </source>
</evidence>
<evidence type="ECO:0000313" key="2">
    <source>
        <dbReference type="Proteomes" id="UP001549799"/>
    </source>
</evidence>
<name>A0ABV2SXI5_9FLAO</name>
<keyword evidence="2" id="KW-1185">Reference proteome</keyword>
<gene>
    <name evidence="1" type="ORF">ABXZ36_14590</name>
</gene>
<reference evidence="1 2" key="1">
    <citation type="submission" date="2024-07" db="EMBL/GenBank/DDBJ databases">
        <title>The genome sequence of type strain Sediminicola arcticus GDMCC 1.2805.</title>
        <authorList>
            <person name="Liu Y."/>
        </authorList>
    </citation>
    <scope>NUCLEOTIDE SEQUENCE [LARGE SCALE GENOMIC DNA]</scope>
    <source>
        <strain evidence="1 2">GDMCC 1.2805</strain>
    </source>
</reference>
<accession>A0ABV2SXI5</accession>
<dbReference type="RefSeq" id="WP_354616415.1">
    <property type="nucleotide sequence ID" value="NZ_JBEXAE010000009.1"/>
</dbReference>
<dbReference type="EMBL" id="JBEXAE010000009">
    <property type="protein sequence ID" value="MET6991871.1"/>
    <property type="molecule type" value="Genomic_DNA"/>
</dbReference>
<dbReference type="Proteomes" id="UP001549799">
    <property type="component" value="Unassembled WGS sequence"/>
</dbReference>